<evidence type="ECO:0000256" key="5">
    <source>
        <dbReference type="ARBA" id="ARBA00023012"/>
    </source>
</evidence>
<dbReference type="InterPro" id="IPR003660">
    <property type="entry name" value="HAMP_dom"/>
</dbReference>
<dbReference type="CDD" id="cd16917">
    <property type="entry name" value="HATPase_UhpB-NarQ-NarX-like"/>
    <property type="match status" value="1"/>
</dbReference>
<dbReference type="InterPro" id="IPR011712">
    <property type="entry name" value="Sig_transdc_His_kin_sub3_dim/P"/>
</dbReference>
<sequence length="518" mass="55614">MAPPLPSESTPSNASTAAAAAAPPPLDLPRLLMRRSAGVAAAVLLLALLLGLARMADDMADEVDAAMALADTVAQLAHLPAHDDAQALALLRRVQSAHRLRHLVLQVADEGGQVLLAPQPEPRAAWPLELALRLHRWLDGPVDERRVAWAVPRQEGRRWIVSLTASHESERREALVSLAGMLGLLLLAVVALLLAMRANLHHALRPLGRLLGAIGAIEGHDTRAVRALPAMPIRELEALAAALRHLAQALDDEQARRRRLSQQVLTLQEDERMRLARDLHDEFGQRLTALRADAAWLMRRLQGDATLQPVVAGIAEHGQAIQRDVRALLGQLQPFGASDAGQPEPMPRLQALVQGLVAAWQAPGREARAQLRLVWRWRADDRQPWAEAPPALAPLAGLGLPRPLALALYRISQEALTNVMRHAQAAQAELCLGFTGAAMAGAPLQIDWQVSDDGRGLPDAQLGDAAARGNGIAGLRERVWAQGGDLQLGPASPGAARPGLRLATTLQAHWQAVNDAAP</sequence>
<dbReference type="PANTHER" id="PTHR24421">
    <property type="entry name" value="NITRATE/NITRITE SENSOR PROTEIN NARX-RELATED"/>
    <property type="match status" value="1"/>
</dbReference>
<keyword evidence="2" id="KW-0597">Phosphoprotein</keyword>
<feature type="region of interest" description="Disordered" evidence="7">
    <location>
        <begin position="1"/>
        <end position="21"/>
    </location>
</feature>
<evidence type="ECO:0000256" key="2">
    <source>
        <dbReference type="ARBA" id="ARBA00022553"/>
    </source>
</evidence>
<evidence type="ECO:0000256" key="8">
    <source>
        <dbReference type="SAM" id="Phobius"/>
    </source>
</evidence>
<evidence type="ECO:0000259" key="9">
    <source>
        <dbReference type="PROSITE" id="PS50885"/>
    </source>
</evidence>
<organism evidence="10 11">
    <name type="scientific">Pseudaquabacterium inlustre</name>
    <dbReference type="NCBI Taxonomy" id="2984192"/>
    <lineage>
        <taxon>Bacteria</taxon>
        <taxon>Pseudomonadati</taxon>
        <taxon>Pseudomonadota</taxon>
        <taxon>Betaproteobacteria</taxon>
        <taxon>Burkholderiales</taxon>
        <taxon>Sphaerotilaceae</taxon>
        <taxon>Pseudaquabacterium</taxon>
    </lineage>
</organism>
<dbReference type="RefSeq" id="WP_341409018.1">
    <property type="nucleotide sequence ID" value="NZ_JBBUTH010000001.1"/>
</dbReference>
<dbReference type="EMBL" id="JBBUTH010000001">
    <property type="protein sequence ID" value="MEK8049350.1"/>
    <property type="molecule type" value="Genomic_DNA"/>
</dbReference>
<evidence type="ECO:0000256" key="3">
    <source>
        <dbReference type="ARBA" id="ARBA00022679"/>
    </source>
</evidence>
<keyword evidence="8" id="KW-0472">Membrane</keyword>
<keyword evidence="3" id="KW-0808">Transferase</keyword>
<dbReference type="Gene3D" id="1.20.5.1930">
    <property type="match status" value="1"/>
</dbReference>
<feature type="compositionally biased region" description="Low complexity" evidence="7">
    <location>
        <begin position="7"/>
        <end position="21"/>
    </location>
</feature>
<evidence type="ECO:0000313" key="10">
    <source>
        <dbReference type="EMBL" id="MEK8049350.1"/>
    </source>
</evidence>
<comment type="caution">
    <text evidence="10">The sequence shown here is derived from an EMBL/GenBank/DDBJ whole genome shotgun (WGS) entry which is preliminary data.</text>
</comment>
<dbReference type="PROSITE" id="PS50885">
    <property type="entry name" value="HAMP"/>
    <property type="match status" value="1"/>
</dbReference>
<feature type="transmembrane region" description="Helical" evidence="8">
    <location>
        <begin position="32"/>
        <end position="52"/>
    </location>
</feature>
<dbReference type="InterPro" id="IPR036890">
    <property type="entry name" value="HATPase_C_sf"/>
</dbReference>
<gene>
    <name evidence="10" type="ORF">AACH10_03770</name>
</gene>
<feature type="domain" description="HAMP" evidence="9">
    <location>
        <begin position="201"/>
        <end position="255"/>
    </location>
</feature>
<dbReference type="Pfam" id="PF07730">
    <property type="entry name" value="HisKA_3"/>
    <property type="match status" value="1"/>
</dbReference>
<name>A0ABU9CGA3_9BURK</name>
<proteinExistence type="predicted"/>
<keyword evidence="8" id="KW-1133">Transmembrane helix</keyword>
<dbReference type="Proteomes" id="UP001365405">
    <property type="component" value="Unassembled WGS sequence"/>
</dbReference>
<reference evidence="10 11" key="1">
    <citation type="submission" date="2024-04" db="EMBL/GenBank/DDBJ databases">
        <title>Novel species of the genus Ideonella isolated from streams.</title>
        <authorList>
            <person name="Lu H."/>
        </authorList>
    </citation>
    <scope>NUCLEOTIDE SEQUENCE [LARGE SCALE GENOMIC DNA]</scope>
    <source>
        <strain evidence="10 11">DXS22W</strain>
    </source>
</reference>
<evidence type="ECO:0000256" key="4">
    <source>
        <dbReference type="ARBA" id="ARBA00022777"/>
    </source>
</evidence>
<dbReference type="SUPFAM" id="SSF55874">
    <property type="entry name" value="ATPase domain of HSP90 chaperone/DNA topoisomerase II/histidine kinase"/>
    <property type="match status" value="1"/>
</dbReference>
<keyword evidence="6" id="KW-0175">Coiled coil</keyword>
<accession>A0ABU9CGA3</accession>
<evidence type="ECO:0000313" key="11">
    <source>
        <dbReference type="Proteomes" id="UP001365405"/>
    </source>
</evidence>
<evidence type="ECO:0000256" key="1">
    <source>
        <dbReference type="ARBA" id="ARBA00004370"/>
    </source>
</evidence>
<dbReference type="InterPro" id="IPR050482">
    <property type="entry name" value="Sensor_HK_TwoCompSys"/>
</dbReference>
<keyword evidence="8" id="KW-0812">Transmembrane</keyword>
<comment type="subcellular location">
    <subcellularLocation>
        <location evidence="1">Membrane</location>
    </subcellularLocation>
</comment>
<evidence type="ECO:0000256" key="6">
    <source>
        <dbReference type="SAM" id="Coils"/>
    </source>
</evidence>
<keyword evidence="5" id="KW-0902">Two-component regulatory system</keyword>
<dbReference type="PANTHER" id="PTHR24421:SF58">
    <property type="entry name" value="SIGNAL TRANSDUCTION HISTIDINE-PROTEIN KINASE_PHOSPHATASE UHPB"/>
    <property type="match status" value="1"/>
</dbReference>
<dbReference type="Gene3D" id="3.30.565.10">
    <property type="entry name" value="Histidine kinase-like ATPase, C-terminal domain"/>
    <property type="match status" value="1"/>
</dbReference>
<keyword evidence="4 10" id="KW-0418">Kinase</keyword>
<feature type="coiled-coil region" evidence="6">
    <location>
        <begin position="233"/>
        <end position="270"/>
    </location>
</feature>
<dbReference type="GO" id="GO:0016301">
    <property type="term" value="F:kinase activity"/>
    <property type="evidence" value="ECO:0007669"/>
    <property type="project" value="UniProtKB-KW"/>
</dbReference>
<feature type="transmembrane region" description="Helical" evidence="8">
    <location>
        <begin position="174"/>
        <end position="196"/>
    </location>
</feature>
<evidence type="ECO:0000256" key="7">
    <source>
        <dbReference type="SAM" id="MobiDB-lite"/>
    </source>
</evidence>
<protein>
    <submittedName>
        <fullName evidence="10">Histidine kinase</fullName>
    </submittedName>
</protein>
<keyword evidence="11" id="KW-1185">Reference proteome</keyword>